<organism evidence="1 2">
    <name type="scientific">Aphis craccivora</name>
    <name type="common">Cowpea aphid</name>
    <dbReference type="NCBI Taxonomy" id="307492"/>
    <lineage>
        <taxon>Eukaryota</taxon>
        <taxon>Metazoa</taxon>
        <taxon>Ecdysozoa</taxon>
        <taxon>Arthropoda</taxon>
        <taxon>Hexapoda</taxon>
        <taxon>Insecta</taxon>
        <taxon>Pterygota</taxon>
        <taxon>Neoptera</taxon>
        <taxon>Paraneoptera</taxon>
        <taxon>Hemiptera</taxon>
        <taxon>Sternorrhyncha</taxon>
        <taxon>Aphidomorpha</taxon>
        <taxon>Aphidoidea</taxon>
        <taxon>Aphididae</taxon>
        <taxon>Aphidini</taxon>
        <taxon>Aphis</taxon>
        <taxon>Aphis</taxon>
    </lineage>
</organism>
<gene>
    <name evidence="1" type="ORF">FWK35_00008903</name>
</gene>
<comment type="caution">
    <text evidence="1">The sequence shown here is derived from an EMBL/GenBank/DDBJ whole genome shotgun (WGS) entry which is preliminary data.</text>
</comment>
<name>A0A6G0ZF92_APHCR</name>
<evidence type="ECO:0000313" key="1">
    <source>
        <dbReference type="EMBL" id="KAF0769131.1"/>
    </source>
</evidence>
<dbReference type="AlphaFoldDB" id="A0A6G0ZF92"/>
<proteinExistence type="predicted"/>
<sequence>MYHNIARHELRYSHIAASLRSFPDNVLHSDHYTIAQNKVETIIVPARSNYVLQVKADELINAESVTIKKLELNIDVLITNSLRPVKNNMIIINNIIDISEQPFIIEEHVFIYIRMIDYGSHIFMHIHGYIFIINNFYARNSVNQSSEDHATDMLTACILSGAECNYYKLTTSYLPYNNIRIKQKPEKHIIYAKEGILPHSAETTCTISINNSYTSLLGFVQIRVEILALIKSVLIYNYLSFLLLTQAQPEMYYVV</sequence>
<keyword evidence="2" id="KW-1185">Reference proteome</keyword>
<dbReference type="Proteomes" id="UP000478052">
    <property type="component" value="Unassembled WGS sequence"/>
</dbReference>
<protein>
    <submittedName>
        <fullName evidence="1">Retrovirus-related Pol polyprotein</fullName>
    </submittedName>
</protein>
<evidence type="ECO:0000313" key="2">
    <source>
        <dbReference type="Proteomes" id="UP000478052"/>
    </source>
</evidence>
<reference evidence="1 2" key="1">
    <citation type="submission" date="2019-08" db="EMBL/GenBank/DDBJ databases">
        <title>Whole genome of Aphis craccivora.</title>
        <authorList>
            <person name="Voronova N.V."/>
            <person name="Shulinski R.S."/>
            <person name="Bandarenka Y.V."/>
            <person name="Zhorov D.G."/>
            <person name="Warner D."/>
        </authorList>
    </citation>
    <scope>NUCLEOTIDE SEQUENCE [LARGE SCALE GENOMIC DNA]</scope>
    <source>
        <strain evidence="1">180601</strain>
        <tissue evidence="1">Whole Body</tissue>
    </source>
</reference>
<accession>A0A6G0ZF92</accession>
<dbReference type="EMBL" id="VUJU01000644">
    <property type="protein sequence ID" value="KAF0769131.1"/>
    <property type="molecule type" value="Genomic_DNA"/>
</dbReference>